<dbReference type="AlphaFoldDB" id="A0A381FK43"/>
<feature type="domain" description="Glycosyltransferase 2-like" evidence="1">
    <location>
        <begin position="3"/>
        <end position="105"/>
    </location>
</feature>
<dbReference type="RefSeq" id="WP_115620494.1">
    <property type="nucleotide sequence ID" value="NZ_UFVR01000004.1"/>
</dbReference>
<dbReference type="PANTHER" id="PTHR22916">
    <property type="entry name" value="GLYCOSYLTRANSFERASE"/>
    <property type="match status" value="1"/>
</dbReference>
<dbReference type="InterPro" id="IPR001173">
    <property type="entry name" value="Glyco_trans_2-like"/>
</dbReference>
<protein>
    <submittedName>
        <fullName evidence="2">Chondroitin polymerase</fullName>
    </submittedName>
</protein>
<dbReference type="EMBL" id="UFVR01000004">
    <property type="protein sequence ID" value="SUX46929.1"/>
    <property type="molecule type" value="Genomic_DNA"/>
</dbReference>
<gene>
    <name evidence="2" type="primary">kfoC_1</name>
    <name evidence="2" type="ORF">NCTC13532_02489</name>
</gene>
<organism evidence="2 3">
    <name type="scientific">Chryseobacterium indoltheticum</name>
    <dbReference type="NCBI Taxonomy" id="254"/>
    <lineage>
        <taxon>Bacteria</taxon>
        <taxon>Pseudomonadati</taxon>
        <taxon>Bacteroidota</taxon>
        <taxon>Flavobacteriia</taxon>
        <taxon>Flavobacteriales</taxon>
        <taxon>Weeksellaceae</taxon>
        <taxon>Chryseobacterium group</taxon>
        <taxon>Chryseobacterium</taxon>
    </lineage>
</organism>
<dbReference type="SUPFAM" id="SSF53448">
    <property type="entry name" value="Nucleotide-diphospho-sugar transferases"/>
    <property type="match status" value="1"/>
</dbReference>
<sequence>MITIFTPTYNRAYTLSKLFESLQRQTSRDFEWLIVDDGSSDNTEELVDYFSKNADFKIIYIYQENQGKHVAINTALKNIQTPYFLTVDSDDYLKNNAVDIVYEKLTVIKDSKTIIGLASPIEMINNQGEAFPNKSLQSEIIASHNEMAYEHNVIAEFSLILKTSVAKKYPYPIFQGEKFIVESVISNRMDNNFKLLHITSSIVIGEYRSDGLTAQIKKILSNNSKGASLAYNEKMNNSNIPFANRKSFVKNYWDYESLHNKNFLLKLKKISSIRLKIYILFYFINRIMKKTFS</sequence>
<dbReference type="InterPro" id="IPR029044">
    <property type="entry name" value="Nucleotide-diphossugar_trans"/>
</dbReference>
<accession>A0A381FK43</accession>
<evidence type="ECO:0000259" key="1">
    <source>
        <dbReference type="Pfam" id="PF00535"/>
    </source>
</evidence>
<reference evidence="2 3" key="1">
    <citation type="submission" date="2018-06" db="EMBL/GenBank/DDBJ databases">
        <authorList>
            <consortium name="Pathogen Informatics"/>
            <person name="Doyle S."/>
        </authorList>
    </citation>
    <scope>NUCLEOTIDE SEQUENCE [LARGE SCALE GENOMIC DNA]</scope>
    <source>
        <strain evidence="2 3">NCTC13532</strain>
    </source>
</reference>
<dbReference type="Gene3D" id="3.90.550.10">
    <property type="entry name" value="Spore Coat Polysaccharide Biosynthesis Protein SpsA, Chain A"/>
    <property type="match status" value="1"/>
</dbReference>
<dbReference type="PANTHER" id="PTHR22916:SF3">
    <property type="entry name" value="UDP-GLCNAC:BETAGAL BETA-1,3-N-ACETYLGLUCOSAMINYLTRANSFERASE-LIKE PROTEIN 1"/>
    <property type="match status" value="1"/>
</dbReference>
<dbReference type="Proteomes" id="UP000254282">
    <property type="component" value="Unassembled WGS sequence"/>
</dbReference>
<dbReference type="GO" id="GO:0016758">
    <property type="term" value="F:hexosyltransferase activity"/>
    <property type="evidence" value="ECO:0007669"/>
    <property type="project" value="UniProtKB-ARBA"/>
</dbReference>
<dbReference type="CDD" id="cd00761">
    <property type="entry name" value="Glyco_tranf_GTA_type"/>
    <property type="match status" value="1"/>
</dbReference>
<proteinExistence type="predicted"/>
<evidence type="ECO:0000313" key="3">
    <source>
        <dbReference type="Proteomes" id="UP000254282"/>
    </source>
</evidence>
<dbReference type="Pfam" id="PF00535">
    <property type="entry name" value="Glycos_transf_2"/>
    <property type="match status" value="1"/>
</dbReference>
<evidence type="ECO:0000313" key="2">
    <source>
        <dbReference type="EMBL" id="SUX46929.1"/>
    </source>
</evidence>
<name>A0A381FK43_9FLAO</name>